<name>A0A9D6LPX8_9BACT</name>
<evidence type="ECO:0000313" key="1">
    <source>
        <dbReference type="EMBL" id="MBI3627583.1"/>
    </source>
</evidence>
<sequence length="136" mass="15450">MKTLGLVGEDGEITKTKNIFLGLANPFSVLVSVEPCHNLRQREPNRFAAGSLGRGTRKRGASCEVRKTHLVLQLSSRLDSRTLRSSKKILYSQVLKNIRIKVTRDLSIRLFARLPASRQELENIKTIYDIPTFLRM</sequence>
<evidence type="ECO:0000313" key="2">
    <source>
        <dbReference type="Proteomes" id="UP000808388"/>
    </source>
</evidence>
<accession>A0A9D6LPX8</accession>
<reference evidence="1" key="1">
    <citation type="submission" date="2020-07" db="EMBL/GenBank/DDBJ databases">
        <title>Huge and variable diversity of episymbiotic CPR bacteria and DPANN archaea in groundwater ecosystems.</title>
        <authorList>
            <person name="He C.Y."/>
            <person name="Keren R."/>
            <person name="Whittaker M."/>
            <person name="Farag I.F."/>
            <person name="Doudna J."/>
            <person name="Cate J.H.D."/>
            <person name="Banfield J.F."/>
        </authorList>
    </citation>
    <scope>NUCLEOTIDE SEQUENCE</scope>
    <source>
        <strain evidence="1">NC_groundwater_972_Pr1_S-0.2um_49_27</strain>
    </source>
</reference>
<gene>
    <name evidence="1" type="ORF">HY220_02455</name>
</gene>
<dbReference type="EMBL" id="JACQCQ010000009">
    <property type="protein sequence ID" value="MBI3627583.1"/>
    <property type="molecule type" value="Genomic_DNA"/>
</dbReference>
<organism evidence="1 2">
    <name type="scientific">Candidatus Sungiibacteriota bacterium</name>
    <dbReference type="NCBI Taxonomy" id="2750080"/>
    <lineage>
        <taxon>Bacteria</taxon>
        <taxon>Candidatus Sungiibacteriota</taxon>
    </lineage>
</organism>
<dbReference type="Proteomes" id="UP000808388">
    <property type="component" value="Unassembled WGS sequence"/>
</dbReference>
<proteinExistence type="predicted"/>
<comment type="caution">
    <text evidence="1">The sequence shown here is derived from an EMBL/GenBank/DDBJ whole genome shotgun (WGS) entry which is preliminary data.</text>
</comment>
<protein>
    <submittedName>
        <fullName evidence="1">Uncharacterized protein</fullName>
    </submittedName>
</protein>
<dbReference type="AlphaFoldDB" id="A0A9D6LPX8"/>